<keyword evidence="6" id="KW-1185">Reference proteome</keyword>
<dbReference type="OrthoDB" id="337038at2759"/>
<dbReference type="InterPro" id="IPR035940">
    <property type="entry name" value="CAP_sf"/>
</dbReference>
<dbReference type="PANTHER" id="PTHR10334">
    <property type="entry name" value="CYSTEINE-RICH SECRETORY PROTEIN-RELATED"/>
    <property type="match status" value="1"/>
</dbReference>
<comment type="caution">
    <text evidence="5">The sequence shown here is derived from an EMBL/GenBank/DDBJ whole genome shotgun (WGS) entry which is preliminary data.</text>
</comment>
<feature type="domain" description="SCP" evidence="4">
    <location>
        <begin position="24"/>
        <end position="157"/>
    </location>
</feature>
<dbReference type="InterPro" id="IPR014044">
    <property type="entry name" value="CAP_dom"/>
</dbReference>
<gene>
    <name evidence="5" type="ORF">J5N97_028458</name>
</gene>
<protein>
    <recommendedName>
        <fullName evidence="4">SCP domain-containing protein</fullName>
    </recommendedName>
</protein>
<evidence type="ECO:0000256" key="1">
    <source>
        <dbReference type="ARBA" id="ARBA00009923"/>
    </source>
</evidence>
<dbReference type="SMART" id="SM00198">
    <property type="entry name" value="SCP"/>
    <property type="match status" value="1"/>
</dbReference>
<name>A0A9D5BYK6_9LILI</name>
<proteinExistence type="inferred from homology"/>
<dbReference type="Proteomes" id="UP001085076">
    <property type="component" value="Miscellaneous, Linkage group lg09"/>
</dbReference>
<evidence type="ECO:0000313" key="5">
    <source>
        <dbReference type="EMBL" id="KAJ0963336.1"/>
    </source>
</evidence>
<keyword evidence="2" id="KW-0732">Signal</keyword>
<dbReference type="GO" id="GO:0098542">
    <property type="term" value="P:defense response to other organism"/>
    <property type="evidence" value="ECO:0007669"/>
    <property type="project" value="UniProtKB-ARBA"/>
</dbReference>
<reference evidence="5" key="2">
    <citation type="journal article" date="2022" name="Hortic Res">
        <title>The genome of Dioscorea zingiberensis sheds light on the biosynthesis, origin and evolution of the medicinally important diosgenin saponins.</title>
        <authorList>
            <person name="Li Y."/>
            <person name="Tan C."/>
            <person name="Li Z."/>
            <person name="Guo J."/>
            <person name="Li S."/>
            <person name="Chen X."/>
            <person name="Wang C."/>
            <person name="Dai X."/>
            <person name="Yang H."/>
            <person name="Song W."/>
            <person name="Hou L."/>
            <person name="Xu J."/>
            <person name="Tong Z."/>
            <person name="Xu A."/>
            <person name="Yuan X."/>
            <person name="Wang W."/>
            <person name="Yang Q."/>
            <person name="Chen L."/>
            <person name="Sun Z."/>
            <person name="Wang K."/>
            <person name="Pan B."/>
            <person name="Chen J."/>
            <person name="Bao Y."/>
            <person name="Liu F."/>
            <person name="Qi X."/>
            <person name="Gang D.R."/>
            <person name="Wen J."/>
            <person name="Li J."/>
        </authorList>
    </citation>
    <scope>NUCLEOTIDE SEQUENCE</scope>
    <source>
        <strain evidence="5">Dzin_1.0</strain>
    </source>
</reference>
<dbReference type="GO" id="GO:0005576">
    <property type="term" value="C:extracellular region"/>
    <property type="evidence" value="ECO:0007669"/>
    <property type="project" value="InterPro"/>
</dbReference>
<dbReference type="EMBL" id="JAGGNH010000009">
    <property type="protein sequence ID" value="KAJ0963336.1"/>
    <property type="molecule type" value="Genomic_DNA"/>
</dbReference>
<accession>A0A9D5BYK6</accession>
<keyword evidence="3" id="KW-1015">Disulfide bond</keyword>
<dbReference type="SUPFAM" id="SSF55797">
    <property type="entry name" value="PR-1-like"/>
    <property type="match status" value="1"/>
</dbReference>
<organism evidence="5 6">
    <name type="scientific">Dioscorea zingiberensis</name>
    <dbReference type="NCBI Taxonomy" id="325984"/>
    <lineage>
        <taxon>Eukaryota</taxon>
        <taxon>Viridiplantae</taxon>
        <taxon>Streptophyta</taxon>
        <taxon>Embryophyta</taxon>
        <taxon>Tracheophyta</taxon>
        <taxon>Spermatophyta</taxon>
        <taxon>Magnoliopsida</taxon>
        <taxon>Liliopsida</taxon>
        <taxon>Dioscoreales</taxon>
        <taxon>Dioscoreaceae</taxon>
        <taxon>Dioscorea</taxon>
    </lineage>
</organism>
<comment type="similarity">
    <text evidence="1">Belongs to the CRISP family.</text>
</comment>
<reference evidence="5" key="1">
    <citation type="submission" date="2021-03" db="EMBL/GenBank/DDBJ databases">
        <authorList>
            <person name="Li Z."/>
            <person name="Yang C."/>
        </authorList>
    </citation>
    <scope>NUCLEOTIDE SEQUENCE</scope>
    <source>
        <strain evidence="5">Dzin_1.0</strain>
        <tissue evidence="5">Leaf</tissue>
    </source>
</reference>
<dbReference type="AlphaFoldDB" id="A0A9D5BYK6"/>
<dbReference type="Pfam" id="PF00188">
    <property type="entry name" value="CAP"/>
    <property type="match status" value="1"/>
</dbReference>
<dbReference type="FunFam" id="3.40.33.10:FF:000006">
    <property type="entry name" value="Putative pathogenesis-related protein 1"/>
    <property type="match status" value="1"/>
</dbReference>
<dbReference type="InterPro" id="IPR001283">
    <property type="entry name" value="CRISP-related"/>
</dbReference>
<dbReference type="Gene3D" id="3.40.33.10">
    <property type="entry name" value="CAP"/>
    <property type="match status" value="1"/>
</dbReference>
<dbReference type="PRINTS" id="PR00837">
    <property type="entry name" value="V5TPXLIKE"/>
</dbReference>
<evidence type="ECO:0000256" key="3">
    <source>
        <dbReference type="ARBA" id="ARBA00023157"/>
    </source>
</evidence>
<dbReference type="PROSITE" id="PS01010">
    <property type="entry name" value="CRISP_2"/>
    <property type="match status" value="1"/>
</dbReference>
<evidence type="ECO:0000259" key="4">
    <source>
        <dbReference type="SMART" id="SM00198"/>
    </source>
</evidence>
<evidence type="ECO:0000256" key="2">
    <source>
        <dbReference type="ARBA" id="ARBA00022729"/>
    </source>
</evidence>
<evidence type="ECO:0000313" key="6">
    <source>
        <dbReference type="Proteomes" id="UP001085076"/>
    </source>
</evidence>
<dbReference type="InterPro" id="IPR018244">
    <property type="entry name" value="Allrgn_V5/Tpx1_CS"/>
</dbReference>
<sequence length="161" mass="17558">MRIMQHCLENGSFSVPEGIARAQNSADDFVNAHNLARSNVGVDPVTWDNVVAAYAANYASQRSSDCALIYSNSATYGENLAAGSAADYSAADAVALWVSENQYYDYNTNSCADGKVCEHYLQVVWENTTRIGCARLVCNNGVIFMNCNYFPPGNVIGERPY</sequence>